<feature type="transmembrane region" description="Helical" evidence="1">
    <location>
        <begin position="457"/>
        <end position="476"/>
    </location>
</feature>
<dbReference type="Proteomes" id="UP000249819">
    <property type="component" value="Unassembled WGS sequence"/>
</dbReference>
<feature type="transmembrane region" description="Helical" evidence="1">
    <location>
        <begin position="12"/>
        <end position="31"/>
    </location>
</feature>
<gene>
    <name evidence="2" type="ORF">CLV59_11331</name>
</gene>
<feature type="transmembrane region" description="Helical" evidence="1">
    <location>
        <begin position="193"/>
        <end position="213"/>
    </location>
</feature>
<evidence type="ECO:0000313" key="2">
    <source>
        <dbReference type="EMBL" id="RAJ73478.1"/>
    </source>
</evidence>
<protein>
    <submittedName>
        <fullName evidence="2">Membrane protein YfhO</fullName>
    </submittedName>
</protein>
<organism evidence="2 3">
    <name type="scientific">Chitinophaga dinghuensis</name>
    <dbReference type="NCBI Taxonomy" id="1539050"/>
    <lineage>
        <taxon>Bacteria</taxon>
        <taxon>Pseudomonadati</taxon>
        <taxon>Bacteroidota</taxon>
        <taxon>Chitinophagia</taxon>
        <taxon>Chitinophagales</taxon>
        <taxon>Chitinophagaceae</taxon>
        <taxon>Chitinophaga</taxon>
    </lineage>
</organism>
<evidence type="ECO:0000313" key="3">
    <source>
        <dbReference type="Proteomes" id="UP000249819"/>
    </source>
</evidence>
<name>A0A327VJY0_9BACT</name>
<feature type="transmembrane region" description="Helical" evidence="1">
    <location>
        <begin position="101"/>
        <end position="120"/>
    </location>
</feature>
<keyword evidence="1" id="KW-1133">Transmembrane helix</keyword>
<feature type="transmembrane region" description="Helical" evidence="1">
    <location>
        <begin position="171"/>
        <end position="187"/>
    </location>
</feature>
<sequence>MKQNWLKAILPHLAAIGIFLILATIYCAPAMEGKVVNQSDMMNVQGMAKEAKDYYEQTGDIPLWSNSMFGGMPTYVVYTGPNANKIAFVNRAVCLFLPDPINMLFLAMICMYILACVLNVKYWIRIAGAIAFAFCTYNVILIDVGHVTKMYDIALMPAVFAGILLTYRNKYFSGAALTMLATALFIYNNHLQVIYYTFICIGVVVIAAFIHFYKSKQLPAFFKASGILLVAGILGVMPSINTLLVTQEYAEYTMRGSKSELTIHSPEESGGSKKDTKSTGLDIDYAYDWSYGVKESFTFLIPGYAGNSSSQKPGVGSNTYQALVKIGAPEAQAEQILQQAPFPMYHGDQPKGTSGPVYVGAIICLLFVLSLLIVRSWHIWWLIPITIIGFVLAWGNHFMIVNEFLFYHLPYYNKFRAPAMALIIPSFSFVVLAILALQEIVEGTLGTTVLLKKLQYATLATAGVVVIFGIAGSYTMNFTSHHDAGLLGSFSQYFGGEENAKSIIRALEKDRADLMLKDSLRSLLFIAIGAGALWAFLKNKINMTVLAVVTIAAITIDLWQEDKKYLNTDSFVDDSTFMSELQPTAADLEIKKDPDPYYRVWNLSAPLDNAAPSYFHKNIGGYSPAKLWIYQDMLDHLLVPAYQHIATGKPTPQDMRILDMLNTKYLIFPGQNGQMVAQRNPEAYGNAWFVKGIVYAPDANTEMKTLGYLDVKDSAVVDKRFEPKLGGSFQPVADTTASIKLTKYGLNNLEYASNNSQEGFAVFSDIWYPAGWKAYIDGKETDIIRTNYALRGLKIPAGQHKVEMKFAPQTFYKTAKISYISSILVLLIAAGGFIWQYMNDKKKTV</sequence>
<comment type="caution">
    <text evidence="2">The sequence shown here is derived from an EMBL/GenBank/DDBJ whole genome shotgun (WGS) entry which is preliminary data.</text>
</comment>
<feature type="transmembrane region" description="Helical" evidence="1">
    <location>
        <begin position="419"/>
        <end position="437"/>
    </location>
</feature>
<feature type="transmembrane region" description="Helical" evidence="1">
    <location>
        <begin position="519"/>
        <end position="537"/>
    </location>
</feature>
<dbReference type="InterPro" id="IPR018580">
    <property type="entry name" value="Uncharacterised_YfhO"/>
</dbReference>
<feature type="transmembrane region" description="Helical" evidence="1">
    <location>
        <begin position="817"/>
        <end position="838"/>
    </location>
</feature>
<reference evidence="2 3" key="1">
    <citation type="submission" date="2018-06" db="EMBL/GenBank/DDBJ databases">
        <title>Genomic Encyclopedia of Archaeal and Bacterial Type Strains, Phase II (KMG-II): from individual species to whole genera.</title>
        <authorList>
            <person name="Goeker M."/>
        </authorList>
    </citation>
    <scope>NUCLEOTIDE SEQUENCE [LARGE SCALE GENOMIC DNA]</scope>
    <source>
        <strain evidence="2 3">DSM 29821</strain>
    </source>
</reference>
<keyword evidence="3" id="KW-1185">Reference proteome</keyword>
<dbReference type="AlphaFoldDB" id="A0A327VJY0"/>
<feature type="transmembrane region" description="Helical" evidence="1">
    <location>
        <begin position="220"/>
        <end position="240"/>
    </location>
</feature>
<feature type="transmembrane region" description="Helical" evidence="1">
    <location>
        <begin position="150"/>
        <end position="166"/>
    </location>
</feature>
<dbReference type="PANTHER" id="PTHR38454:SF1">
    <property type="entry name" value="INTEGRAL MEMBRANE PROTEIN"/>
    <property type="match status" value="1"/>
</dbReference>
<feature type="transmembrane region" description="Helical" evidence="1">
    <location>
        <begin position="355"/>
        <end position="374"/>
    </location>
</feature>
<keyword evidence="1" id="KW-0472">Membrane</keyword>
<feature type="transmembrane region" description="Helical" evidence="1">
    <location>
        <begin position="127"/>
        <end position="144"/>
    </location>
</feature>
<dbReference type="EMBL" id="QLMA01000013">
    <property type="protein sequence ID" value="RAJ73478.1"/>
    <property type="molecule type" value="Genomic_DNA"/>
</dbReference>
<dbReference type="Pfam" id="PF09586">
    <property type="entry name" value="YfhO"/>
    <property type="match status" value="1"/>
</dbReference>
<dbReference type="PANTHER" id="PTHR38454">
    <property type="entry name" value="INTEGRAL MEMBRANE PROTEIN-RELATED"/>
    <property type="match status" value="1"/>
</dbReference>
<dbReference type="RefSeq" id="WP_111595426.1">
    <property type="nucleotide sequence ID" value="NZ_QLMA01000013.1"/>
</dbReference>
<dbReference type="OrthoDB" id="9772884at2"/>
<feature type="transmembrane region" description="Helical" evidence="1">
    <location>
        <begin position="379"/>
        <end position="399"/>
    </location>
</feature>
<accession>A0A327VJY0</accession>
<keyword evidence="1" id="KW-0812">Transmembrane</keyword>
<proteinExistence type="predicted"/>
<evidence type="ECO:0000256" key="1">
    <source>
        <dbReference type="SAM" id="Phobius"/>
    </source>
</evidence>